<dbReference type="SUPFAM" id="SSF51735">
    <property type="entry name" value="NAD(P)-binding Rossmann-fold domains"/>
    <property type="match status" value="1"/>
</dbReference>
<gene>
    <name evidence="4" type="primary">hdhA</name>
    <name evidence="4" type="ORF">EcWSU1_01122</name>
</gene>
<dbReference type="EMBL" id="CP002886">
    <property type="protein sequence ID" value="AEW72561.1"/>
    <property type="molecule type" value="Genomic_DNA"/>
</dbReference>
<evidence type="ECO:0000313" key="5">
    <source>
        <dbReference type="Proteomes" id="UP000007838"/>
    </source>
</evidence>
<dbReference type="Pfam" id="PF13561">
    <property type="entry name" value="adh_short_C2"/>
    <property type="match status" value="1"/>
</dbReference>
<dbReference type="HOGENOM" id="CLU_010194_1_3_6"/>
<dbReference type="eggNOG" id="COG1028">
    <property type="taxonomic scope" value="Bacteria"/>
</dbReference>
<feature type="domain" description="Ketoreductase" evidence="3">
    <location>
        <begin position="10"/>
        <end position="193"/>
    </location>
</feature>
<name>G8LDH4_9ENTR</name>
<dbReference type="FunFam" id="3.40.50.720:FF:000084">
    <property type="entry name" value="Short-chain dehydrogenase reductase"/>
    <property type="match status" value="1"/>
</dbReference>
<dbReference type="InterPro" id="IPR002347">
    <property type="entry name" value="SDR_fam"/>
</dbReference>
<dbReference type="AlphaFoldDB" id="G8LDH4"/>
<protein>
    <submittedName>
        <fullName evidence="4">HdhA</fullName>
    </submittedName>
</protein>
<organism evidence="4 5">
    <name type="scientific">Enterobacter ludwigii</name>
    <dbReference type="NCBI Taxonomy" id="299767"/>
    <lineage>
        <taxon>Bacteria</taxon>
        <taxon>Pseudomonadati</taxon>
        <taxon>Pseudomonadota</taxon>
        <taxon>Gammaproteobacteria</taxon>
        <taxon>Enterobacterales</taxon>
        <taxon>Enterobacteriaceae</taxon>
        <taxon>Enterobacter</taxon>
        <taxon>Enterobacter cloacae complex</taxon>
    </lineage>
</organism>
<dbReference type="Gene3D" id="3.40.50.720">
    <property type="entry name" value="NAD(P)-binding Rossmann-like Domain"/>
    <property type="match status" value="1"/>
</dbReference>
<evidence type="ECO:0000259" key="3">
    <source>
        <dbReference type="SMART" id="SM00822"/>
    </source>
</evidence>
<sequence>MNDMYKLKDKVAIVTGGSKGIGAGIARQLAADGAKVIVNYASGKSSADNVVADIQAAGGQAVAVAADVTRQAEVEVLVHAAIDIFGRLDIVVNNAGIYEFARIEESTEALYRRQFDINVLGPLLMSGAAAPHLNKGSSIINISSFVTRVFIAESAIYSGTKGAIDAITGVLSRELGPRGIRVNAVNPGLIETEGSHSAGAMNSDFQTWNEKQTPLGRIGQVQDVAPIVSFLASDDAGWISGEVILASGGMR</sequence>
<dbReference type="KEGG" id="eec:EcWSU1_01122"/>
<evidence type="ECO:0000313" key="4">
    <source>
        <dbReference type="EMBL" id="AEW72561.1"/>
    </source>
</evidence>
<evidence type="ECO:0000256" key="1">
    <source>
        <dbReference type="ARBA" id="ARBA00006484"/>
    </source>
</evidence>
<evidence type="ECO:0000256" key="2">
    <source>
        <dbReference type="ARBA" id="ARBA00023002"/>
    </source>
</evidence>
<dbReference type="Proteomes" id="UP000007838">
    <property type="component" value="Chromosome"/>
</dbReference>
<dbReference type="InterPro" id="IPR036291">
    <property type="entry name" value="NAD(P)-bd_dom_sf"/>
</dbReference>
<dbReference type="NCBIfam" id="NF005559">
    <property type="entry name" value="PRK07231.1"/>
    <property type="match status" value="1"/>
</dbReference>
<dbReference type="InterPro" id="IPR057326">
    <property type="entry name" value="KR_dom"/>
</dbReference>
<dbReference type="PANTHER" id="PTHR43639">
    <property type="entry name" value="OXIDOREDUCTASE, SHORT-CHAIN DEHYDROGENASE/REDUCTASE FAMILY (AFU_ORTHOLOGUE AFUA_5G02870)"/>
    <property type="match status" value="1"/>
</dbReference>
<proteinExistence type="inferred from homology"/>
<dbReference type="PANTHER" id="PTHR43639:SF1">
    <property type="entry name" value="SHORT-CHAIN DEHYDROGENASE_REDUCTASE FAMILY PROTEIN"/>
    <property type="match status" value="1"/>
</dbReference>
<dbReference type="GO" id="GO:0016491">
    <property type="term" value="F:oxidoreductase activity"/>
    <property type="evidence" value="ECO:0007669"/>
    <property type="project" value="UniProtKB-KW"/>
</dbReference>
<dbReference type="PROSITE" id="PS00061">
    <property type="entry name" value="ADH_SHORT"/>
    <property type="match status" value="1"/>
</dbReference>
<comment type="similarity">
    <text evidence="1">Belongs to the short-chain dehydrogenases/reductases (SDR) family.</text>
</comment>
<dbReference type="PRINTS" id="PR00081">
    <property type="entry name" value="GDHRDH"/>
</dbReference>
<dbReference type="InterPro" id="IPR020904">
    <property type="entry name" value="Sc_DH/Rdtase_CS"/>
</dbReference>
<keyword evidence="2" id="KW-0560">Oxidoreductase</keyword>
<dbReference type="SMART" id="SM00822">
    <property type="entry name" value="PKS_KR"/>
    <property type="match status" value="1"/>
</dbReference>
<dbReference type="PRINTS" id="PR00080">
    <property type="entry name" value="SDRFAMILY"/>
</dbReference>
<accession>G8LDH4</accession>
<reference evidence="4 5" key="1">
    <citation type="journal article" date="2011" name="Stand. Genomic Sci.">
        <title>Complete genome of the onion pathogen Enterobacter cloacae EcWSU1.</title>
        <authorList>
            <person name="Humann J.L."/>
            <person name="Wildung M."/>
            <person name="Cheng C.H."/>
            <person name="Lee T."/>
            <person name="Stewart J.E."/>
            <person name="Drew J.C."/>
            <person name="Triplett E.W."/>
            <person name="Main D."/>
            <person name="Schroeder B.K."/>
        </authorList>
    </citation>
    <scope>NUCLEOTIDE SEQUENCE [LARGE SCALE GENOMIC DNA]</scope>
    <source>
        <strain evidence="4 5">EcWSU1</strain>
    </source>
</reference>